<dbReference type="EMBL" id="DVHE01000043">
    <property type="protein sequence ID" value="HIR50672.1"/>
    <property type="molecule type" value="Genomic_DNA"/>
</dbReference>
<accession>A0A9D1DHF3</accession>
<protein>
    <recommendedName>
        <fullName evidence="3">Lipoprotein</fullName>
    </recommendedName>
</protein>
<sequence length="51" mass="5347">MCRKYAAVSWCLLALGLGLILSCLVGSIFWRLLIGAALVAAGLLLPGACKR</sequence>
<dbReference type="Proteomes" id="UP000824239">
    <property type="component" value="Unassembled WGS sequence"/>
</dbReference>
<evidence type="ECO:0008006" key="3">
    <source>
        <dbReference type="Google" id="ProtNLM"/>
    </source>
</evidence>
<evidence type="ECO:0000313" key="1">
    <source>
        <dbReference type="EMBL" id="HIR50672.1"/>
    </source>
</evidence>
<dbReference type="PROSITE" id="PS51257">
    <property type="entry name" value="PROKAR_LIPOPROTEIN"/>
    <property type="match status" value="1"/>
</dbReference>
<organism evidence="1 2">
    <name type="scientific">Candidatus Avoscillospira avicola</name>
    <dbReference type="NCBI Taxonomy" id="2840706"/>
    <lineage>
        <taxon>Bacteria</taxon>
        <taxon>Bacillati</taxon>
        <taxon>Bacillota</taxon>
        <taxon>Clostridia</taxon>
        <taxon>Eubacteriales</taxon>
        <taxon>Oscillospiraceae</taxon>
        <taxon>Oscillospiraceae incertae sedis</taxon>
        <taxon>Candidatus Avoscillospira</taxon>
    </lineage>
</organism>
<name>A0A9D1DHF3_9FIRM</name>
<proteinExistence type="predicted"/>
<reference evidence="1" key="2">
    <citation type="journal article" date="2021" name="PeerJ">
        <title>Extensive microbial diversity within the chicken gut microbiome revealed by metagenomics and culture.</title>
        <authorList>
            <person name="Gilroy R."/>
            <person name="Ravi A."/>
            <person name="Getino M."/>
            <person name="Pursley I."/>
            <person name="Horton D.L."/>
            <person name="Alikhan N.F."/>
            <person name="Baker D."/>
            <person name="Gharbi K."/>
            <person name="Hall N."/>
            <person name="Watson M."/>
            <person name="Adriaenssens E.M."/>
            <person name="Foster-Nyarko E."/>
            <person name="Jarju S."/>
            <person name="Secka A."/>
            <person name="Antonio M."/>
            <person name="Oren A."/>
            <person name="Chaudhuri R.R."/>
            <person name="La Ragione R."/>
            <person name="Hildebrand F."/>
            <person name="Pallen M.J."/>
        </authorList>
    </citation>
    <scope>NUCLEOTIDE SEQUENCE</scope>
    <source>
        <strain evidence="1">ChiBcec15-4380</strain>
    </source>
</reference>
<dbReference type="AlphaFoldDB" id="A0A9D1DHF3"/>
<reference evidence="1" key="1">
    <citation type="submission" date="2020-10" db="EMBL/GenBank/DDBJ databases">
        <authorList>
            <person name="Gilroy R."/>
        </authorList>
    </citation>
    <scope>NUCLEOTIDE SEQUENCE</scope>
    <source>
        <strain evidence="1">ChiBcec15-4380</strain>
    </source>
</reference>
<comment type="caution">
    <text evidence="1">The sequence shown here is derived from an EMBL/GenBank/DDBJ whole genome shotgun (WGS) entry which is preliminary data.</text>
</comment>
<evidence type="ECO:0000313" key="2">
    <source>
        <dbReference type="Proteomes" id="UP000824239"/>
    </source>
</evidence>
<gene>
    <name evidence="1" type="ORF">IAA53_05220</name>
</gene>